<evidence type="ECO:0000259" key="1">
    <source>
        <dbReference type="Pfam" id="PF18540"/>
    </source>
</evidence>
<feature type="domain" description="DUF5626" evidence="1">
    <location>
        <begin position="13"/>
        <end position="128"/>
    </location>
</feature>
<dbReference type="Pfam" id="PF18540">
    <property type="entry name" value="DUF5626"/>
    <property type="match status" value="1"/>
</dbReference>
<dbReference type="Gene3D" id="2.60.40.3860">
    <property type="match status" value="1"/>
</dbReference>
<name>A0ABN6Z5T2_9FIRM</name>
<evidence type="ECO:0000313" key="2">
    <source>
        <dbReference type="EMBL" id="BDZ78719.1"/>
    </source>
</evidence>
<organism evidence="2 3">
    <name type="scientific">Claveliimonas bilis</name>
    <dbReference type="NCBI Taxonomy" id="3028070"/>
    <lineage>
        <taxon>Bacteria</taxon>
        <taxon>Bacillati</taxon>
        <taxon>Bacillota</taxon>
        <taxon>Clostridia</taxon>
        <taxon>Lachnospirales</taxon>
        <taxon>Lachnospiraceae</taxon>
        <taxon>Claveliimonas</taxon>
    </lineage>
</organism>
<evidence type="ECO:0000313" key="3">
    <source>
        <dbReference type="Proteomes" id="UP001305815"/>
    </source>
</evidence>
<protein>
    <recommendedName>
        <fullName evidence="1">DUF5626 domain-containing protein</fullName>
    </recommendedName>
</protein>
<keyword evidence="3" id="KW-1185">Reference proteome</keyword>
<dbReference type="InterPro" id="IPR040491">
    <property type="entry name" value="DUF5626"/>
</dbReference>
<dbReference type="RefSeq" id="WP_316265797.1">
    <property type="nucleotide sequence ID" value="NZ_AP027742.1"/>
</dbReference>
<proteinExistence type="predicted"/>
<dbReference type="EMBL" id="AP027742">
    <property type="protein sequence ID" value="BDZ78719.1"/>
    <property type="molecule type" value="Genomic_DNA"/>
</dbReference>
<sequence length="131" mass="14246">MYAATVSSASYNINTGGTQEFDILDKEGNAIHVVISQIVSEERIADNSYQITCTSSGSWRAGFKVKVKDNKLVSAYDPFYAAYIGRIEGARLRLTSTKEALYTFNYYPGIIAIPTGVKACISGSALKTEVI</sequence>
<accession>A0ABN6Z5T2</accession>
<dbReference type="Proteomes" id="UP001305815">
    <property type="component" value="Chromosome"/>
</dbReference>
<reference evidence="3" key="1">
    <citation type="journal article" date="2023" name="Int. J. Syst. Evol. Microbiol.">
        <title>Claveliimonas bilis gen. nov., sp. nov., deoxycholic acid-producing bacteria isolated from human faeces, and reclassification of Sellimonas monacensis Zenner et al. 2021 as Claveliimonas monacensis comb. nov.</title>
        <authorList>
            <person name="Hisatomi A."/>
            <person name="Kastawa N.W.E.P.G."/>
            <person name="Song I."/>
            <person name="Ohkuma M."/>
            <person name="Fukiya S."/>
            <person name="Sakamoto M."/>
        </authorList>
    </citation>
    <scope>NUCLEOTIDE SEQUENCE [LARGE SCALE GENOMIC DNA]</scope>
    <source>
        <strain evidence="3">12BBH14</strain>
    </source>
</reference>
<gene>
    <name evidence="2" type="ORF">Lac1_29020</name>
</gene>